<dbReference type="EMBL" id="BSPK01000076">
    <property type="protein sequence ID" value="GLS65641.1"/>
    <property type="molecule type" value="Genomic_DNA"/>
</dbReference>
<reference evidence="2" key="4">
    <citation type="submission" date="2023-01" db="EMBL/GenBank/DDBJ databases">
        <title>Draft genome sequence of Methylobacterium oxalidis strain NBRC 107715.</title>
        <authorList>
            <person name="Sun Q."/>
            <person name="Mori K."/>
        </authorList>
    </citation>
    <scope>NUCLEOTIDE SEQUENCE</scope>
    <source>
        <strain evidence="2">NBRC 107715</strain>
    </source>
</reference>
<evidence type="ECO:0000313" key="4">
    <source>
        <dbReference type="Proteomes" id="UP001156856"/>
    </source>
</evidence>
<organism evidence="1 3">
    <name type="scientific">Methylobacterium oxalidis</name>
    <dbReference type="NCBI Taxonomy" id="944322"/>
    <lineage>
        <taxon>Bacteria</taxon>
        <taxon>Pseudomonadati</taxon>
        <taxon>Pseudomonadota</taxon>
        <taxon>Alphaproteobacteria</taxon>
        <taxon>Hyphomicrobiales</taxon>
        <taxon>Methylobacteriaceae</taxon>
        <taxon>Methylobacterium</taxon>
    </lineage>
</organism>
<dbReference type="AlphaFoldDB" id="A0A512J597"/>
<evidence type="ECO:0008006" key="5">
    <source>
        <dbReference type="Google" id="ProtNLM"/>
    </source>
</evidence>
<comment type="caution">
    <text evidence="1">The sequence shown here is derived from an EMBL/GenBank/DDBJ whole genome shotgun (WGS) entry which is preliminary data.</text>
</comment>
<evidence type="ECO:0000313" key="2">
    <source>
        <dbReference type="EMBL" id="GLS65641.1"/>
    </source>
</evidence>
<evidence type="ECO:0000313" key="1">
    <source>
        <dbReference type="EMBL" id="GEP05080.1"/>
    </source>
</evidence>
<dbReference type="OrthoDB" id="7998886at2"/>
<name>A0A512J597_9HYPH</name>
<proteinExistence type="predicted"/>
<protein>
    <recommendedName>
        <fullName evidence="5">Anti-sigma factor NepR domain-containing protein</fullName>
    </recommendedName>
</protein>
<reference evidence="1 3" key="3">
    <citation type="submission" date="2019-07" db="EMBL/GenBank/DDBJ databases">
        <title>Whole genome shotgun sequence of Methylobacterium oxalidis NBRC 107715.</title>
        <authorList>
            <person name="Hosoyama A."/>
            <person name="Uohara A."/>
            <person name="Ohji S."/>
            <person name="Ichikawa N."/>
        </authorList>
    </citation>
    <scope>NUCLEOTIDE SEQUENCE [LARGE SCALE GENOMIC DNA]</scope>
    <source>
        <strain evidence="1 3">NBRC 107715</strain>
    </source>
</reference>
<evidence type="ECO:0000313" key="3">
    <source>
        <dbReference type="Proteomes" id="UP000321960"/>
    </source>
</evidence>
<dbReference type="Proteomes" id="UP001156856">
    <property type="component" value="Unassembled WGS sequence"/>
</dbReference>
<dbReference type="RefSeq" id="WP_147026657.1">
    <property type="nucleotide sequence ID" value="NZ_BJZU01000061.1"/>
</dbReference>
<reference evidence="2" key="1">
    <citation type="journal article" date="2014" name="Int. J. Syst. Evol. Microbiol.">
        <title>Complete genome of a new Firmicutes species belonging to the dominant human colonic microbiota ('Ruminococcus bicirculans') reveals two chromosomes and a selective capacity to utilize plant glucans.</title>
        <authorList>
            <consortium name="NISC Comparative Sequencing Program"/>
            <person name="Wegmann U."/>
            <person name="Louis P."/>
            <person name="Goesmann A."/>
            <person name="Henrissat B."/>
            <person name="Duncan S.H."/>
            <person name="Flint H.J."/>
        </authorList>
    </citation>
    <scope>NUCLEOTIDE SEQUENCE</scope>
    <source>
        <strain evidence="2">NBRC 107715</strain>
    </source>
</reference>
<gene>
    <name evidence="2" type="ORF">GCM10007888_40230</name>
    <name evidence="1" type="ORF">MOX02_31180</name>
</gene>
<reference evidence="4" key="2">
    <citation type="journal article" date="2019" name="Int. J. Syst. Evol. Microbiol.">
        <title>The Global Catalogue of Microorganisms (GCM) 10K type strain sequencing project: providing services to taxonomists for standard genome sequencing and annotation.</title>
        <authorList>
            <consortium name="The Broad Institute Genomics Platform"/>
            <consortium name="The Broad Institute Genome Sequencing Center for Infectious Disease"/>
            <person name="Wu L."/>
            <person name="Ma J."/>
        </authorList>
    </citation>
    <scope>NUCLEOTIDE SEQUENCE [LARGE SCALE GENOMIC DNA]</scope>
    <source>
        <strain evidence="4">NBRC 107715</strain>
    </source>
</reference>
<keyword evidence="4" id="KW-1185">Reference proteome</keyword>
<accession>A0A512J597</accession>
<dbReference type="EMBL" id="BJZU01000061">
    <property type="protein sequence ID" value="GEP05080.1"/>
    <property type="molecule type" value="Genomic_DNA"/>
</dbReference>
<sequence>MKPVALNHAANYRRPGTSSASIAETLLLAKIGEDLREVYRAVAVEAQPAHLAQLAHRLDAKRGR</sequence>
<dbReference type="Proteomes" id="UP000321960">
    <property type="component" value="Unassembled WGS sequence"/>
</dbReference>